<evidence type="ECO:0000256" key="2">
    <source>
        <dbReference type="RuleBase" id="RU363015"/>
    </source>
</evidence>
<dbReference type="EC" id="3.2.2.n1" evidence="2"/>
<keyword evidence="2" id="KW-0203">Cytokinin biosynthesis</keyword>
<dbReference type="GO" id="GO:0008714">
    <property type="term" value="F:AMP nucleosidase activity"/>
    <property type="evidence" value="ECO:0007669"/>
    <property type="project" value="UniProtKB-EC"/>
</dbReference>
<dbReference type="AlphaFoldDB" id="A0A6M5YWG5"/>
<dbReference type="GO" id="GO:0009691">
    <property type="term" value="P:cytokinin biosynthetic process"/>
    <property type="evidence" value="ECO:0007669"/>
    <property type="project" value="UniProtKB-UniRule"/>
</dbReference>
<dbReference type="Pfam" id="PF03641">
    <property type="entry name" value="Lysine_decarbox"/>
    <property type="match status" value="1"/>
</dbReference>
<name>A0A6M5YWG5_9BACT</name>
<dbReference type="KEGG" id="ftj:FTUN_5877"/>
<keyword evidence="4" id="KW-1185">Reference proteome</keyword>
<evidence type="ECO:0000313" key="3">
    <source>
        <dbReference type="EMBL" id="QJW98289.1"/>
    </source>
</evidence>
<dbReference type="InterPro" id="IPR031100">
    <property type="entry name" value="LOG_fam"/>
</dbReference>
<dbReference type="RefSeq" id="WP_171473507.1">
    <property type="nucleotide sequence ID" value="NZ_CP053452.2"/>
</dbReference>
<accession>A0A6M5YWG5</accession>
<proteinExistence type="inferred from homology"/>
<comment type="similarity">
    <text evidence="2">Belongs to the LOG family.</text>
</comment>
<organism evidence="3 4">
    <name type="scientific">Frigoriglobus tundricola</name>
    <dbReference type="NCBI Taxonomy" id="2774151"/>
    <lineage>
        <taxon>Bacteria</taxon>
        <taxon>Pseudomonadati</taxon>
        <taxon>Planctomycetota</taxon>
        <taxon>Planctomycetia</taxon>
        <taxon>Gemmatales</taxon>
        <taxon>Gemmataceae</taxon>
        <taxon>Frigoriglobus</taxon>
    </lineage>
</organism>
<dbReference type="EMBL" id="CP053452">
    <property type="protein sequence ID" value="QJW98289.1"/>
    <property type="molecule type" value="Genomic_DNA"/>
</dbReference>
<dbReference type="SUPFAM" id="SSF102405">
    <property type="entry name" value="MCP/YpsA-like"/>
    <property type="match status" value="1"/>
</dbReference>
<sequence>MADQVIETDLERRSGEWQRNAGEAAPEAKKFLQGPQHRQFELWQAVKIFRELVYGFRKLHFVGPCVTVFGSARFDERHRYYVMAREVGRLLARSGFTTMTGGGPGIMEAANRGARDIGGRSIGCNIVLPMEQKPNPYVDSWIDFEYFFVRKLMLVKYSYAFVVMPGGFGTMDELFEVATLIQTGKLENFPVALMGADYWRPLMDQLRVMANERTIDPADLDQLIVSDDPGEVVSGVTDIAMKRFGLTYGPQCKPRWWLGERWHRLRK</sequence>
<gene>
    <name evidence="3" type="ORF">FTUN_5877</name>
</gene>
<dbReference type="Gene3D" id="3.40.50.450">
    <property type="match status" value="1"/>
</dbReference>
<dbReference type="NCBIfam" id="TIGR00730">
    <property type="entry name" value="Rossman fold protein, TIGR00730 family"/>
    <property type="match status" value="1"/>
</dbReference>
<keyword evidence="2" id="KW-0378">Hydrolase</keyword>
<dbReference type="PANTHER" id="PTHR43393:SF2">
    <property type="entry name" value="CYTOKININ RIBOSIDE 5'-MONOPHOSPHATE PHOSPHORIBOHYDROLASE"/>
    <property type="match status" value="1"/>
</dbReference>
<reference evidence="4" key="1">
    <citation type="submission" date="2020-05" db="EMBL/GenBank/DDBJ databases">
        <title>Frigoriglobus tundricola gen. nov., sp. nov., a psychrotolerant cellulolytic planctomycete of the family Gemmataceae with two divergent copies of 16S rRNA gene.</title>
        <authorList>
            <person name="Kulichevskaya I.S."/>
            <person name="Ivanova A.A."/>
            <person name="Naumoff D.G."/>
            <person name="Beletsky A.V."/>
            <person name="Rijpstra W.I.C."/>
            <person name="Sinninghe Damste J.S."/>
            <person name="Mardanov A.V."/>
            <person name="Ravin N.V."/>
            <person name="Dedysh S.N."/>
        </authorList>
    </citation>
    <scope>NUCLEOTIDE SEQUENCE [LARGE SCALE GENOMIC DNA]</scope>
    <source>
        <strain evidence="4">PL17</strain>
    </source>
</reference>
<protein>
    <recommendedName>
        <fullName evidence="2">Cytokinin riboside 5'-monophosphate phosphoribohydrolase</fullName>
        <ecNumber evidence="2">3.2.2.n1</ecNumber>
    </recommendedName>
</protein>
<evidence type="ECO:0000256" key="1">
    <source>
        <dbReference type="ARBA" id="ARBA00000274"/>
    </source>
</evidence>
<evidence type="ECO:0000313" key="4">
    <source>
        <dbReference type="Proteomes" id="UP000503447"/>
    </source>
</evidence>
<dbReference type="Proteomes" id="UP000503447">
    <property type="component" value="Chromosome"/>
</dbReference>
<dbReference type="InterPro" id="IPR052341">
    <property type="entry name" value="LOG_family_nucleotidases"/>
</dbReference>
<comment type="catalytic activity">
    <reaction evidence="1">
        <text>AMP + H2O = D-ribose 5-phosphate + adenine</text>
        <dbReference type="Rhea" id="RHEA:20129"/>
        <dbReference type="ChEBI" id="CHEBI:15377"/>
        <dbReference type="ChEBI" id="CHEBI:16708"/>
        <dbReference type="ChEBI" id="CHEBI:78346"/>
        <dbReference type="ChEBI" id="CHEBI:456215"/>
        <dbReference type="EC" id="3.2.2.4"/>
    </reaction>
</comment>
<dbReference type="PANTHER" id="PTHR43393">
    <property type="entry name" value="CYTOKININ RIBOSIDE 5'-MONOPHOSPHATE PHOSPHORIBOHYDROLASE"/>
    <property type="match status" value="1"/>
</dbReference>
<dbReference type="GO" id="GO:0005829">
    <property type="term" value="C:cytosol"/>
    <property type="evidence" value="ECO:0007669"/>
    <property type="project" value="TreeGrafter"/>
</dbReference>
<dbReference type="InterPro" id="IPR005269">
    <property type="entry name" value="LOG"/>
</dbReference>